<proteinExistence type="inferred from homology"/>
<dbReference type="PROSITE" id="PS00092">
    <property type="entry name" value="N6_MTASE"/>
    <property type="match status" value="1"/>
</dbReference>
<name>A0A8E7EHQ6_9EURY</name>
<dbReference type="InterPro" id="IPR029063">
    <property type="entry name" value="SAM-dependent_MTases_sf"/>
</dbReference>
<dbReference type="CDD" id="cd02440">
    <property type="entry name" value="AdoMet_MTases"/>
    <property type="match status" value="1"/>
</dbReference>
<keyword evidence="5" id="KW-1185">Reference proteome</keyword>
<evidence type="ECO:0000256" key="2">
    <source>
        <dbReference type="ARBA" id="ARBA00041374"/>
    </source>
</evidence>
<dbReference type="EMBL" id="CP075546">
    <property type="protein sequence ID" value="QVV89608.1"/>
    <property type="molecule type" value="Genomic_DNA"/>
</dbReference>
<dbReference type="RefSeq" id="WP_214420400.1">
    <property type="nucleotide sequence ID" value="NZ_CP075546.1"/>
</dbReference>
<dbReference type="Gene3D" id="3.40.50.150">
    <property type="entry name" value="Vaccinia Virus protein VP39"/>
    <property type="match status" value="1"/>
</dbReference>
<dbReference type="GO" id="GO:0032259">
    <property type="term" value="P:methylation"/>
    <property type="evidence" value="ECO:0007669"/>
    <property type="project" value="InterPro"/>
</dbReference>
<dbReference type="GO" id="GO:0008757">
    <property type="term" value="F:S-adenosylmethionine-dependent methyltransferase activity"/>
    <property type="evidence" value="ECO:0007669"/>
    <property type="project" value="UniProtKB-ARBA"/>
</dbReference>
<protein>
    <recommendedName>
        <fullName evidence="2">Methyltransferase-like protein 5</fullName>
    </recommendedName>
</protein>
<dbReference type="PANTHER" id="PTHR23290:SF0">
    <property type="entry name" value="RRNA N6-ADENOSINE-METHYLTRANSFERASE METTL5"/>
    <property type="match status" value="1"/>
</dbReference>
<dbReference type="InterPro" id="IPR051720">
    <property type="entry name" value="rRNA_MeTrfase/Polyamine_Synth"/>
</dbReference>
<dbReference type="InterPro" id="IPR002052">
    <property type="entry name" value="DNA_methylase_N6_adenine_CS"/>
</dbReference>
<accession>A0A8E7EHQ6</accession>
<dbReference type="PRINTS" id="PR00507">
    <property type="entry name" value="N12N6MTFRASE"/>
</dbReference>
<dbReference type="Pfam" id="PF05175">
    <property type="entry name" value="MTS"/>
    <property type="match status" value="1"/>
</dbReference>
<dbReference type="InterPro" id="IPR007848">
    <property type="entry name" value="Small_mtfrase_dom"/>
</dbReference>
<feature type="domain" description="Methyltransferase small" evidence="3">
    <location>
        <begin position="40"/>
        <end position="130"/>
    </location>
</feature>
<organism evidence="4 5">
    <name type="scientific">Methanospirillum purgamenti</name>
    <dbReference type="NCBI Taxonomy" id="2834276"/>
    <lineage>
        <taxon>Archaea</taxon>
        <taxon>Methanobacteriati</taxon>
        <taxon>Methanobacteriota</taxon>
        <taxon>Stenosarchaea group</taxon>
        <taxon>Methanomicrobia</taxon>
        <taxon>Methanomicrobiales</taxon>
        <taxon>Methanospirillaceae</taxon>
        <taxon>Methanospirillum</taxon>
    </lineage>
</organism>
<dbReference type="SUPFAM" id="SSF53335">
    <property type="entry name" value="S-adenosyl-L-methionine-dependent methyltransferases"/>
    <property type="match status" value="1"/>
</dbReference>
<dbReference type="GO" id="GO:0003676">
    <property type="term" value="F:nucleic acid binding"/>
    <property type="evidence" value="ECO:0007669"/>
    <property type="project" value="InterPro"/>
</dbReference>
<evidence type="ECO:0000313" key="5">
    <source>
        <dbReference type="Proteomes" id="UP000680656"/>
    </source>
</evidence>
<comment type="similarity">
    <text evidence="1">Belongs to the methyltransferase superfamily. PrmA family.</text>
</comment>
<evidence type="ECO:0000313" key="4">
    <source>
        <dbReference type="EMBL" id="QVV89608.1"/>
    </source>
</evidence>
<reference evidence="4 5" key="1">
    <citation type="submission" date="2021-05" db="EMBL/GenBank/DDBJ databases">
        <title>A novel Methanospirillum isolate from a pyrite-forming mixed culture.</title>
        <authorList>
            <person name="Bunk B."/>
            <person name="Sproer C."/>
            <person name="Spring S."/>
            <person name="Pester M."/>
        </authorList>
    </citation>
    <scope>NUCLEOTIDE SEQUENCE [LARGE SCALE GENOMIC DNA]</scope>
    <source>
        <strain evidence="4 5">J.3.6.1-F.2.7.3</strain>
    </source>
</reference>
<evidence type="ECO:0000256" key="1">
    <source>
        <dbReference type="ARBA" id="ARBA00009741"/>
    </source>
</evidence>
<dbReference type="KEGG" id="mrtj:KHC33_03540"/>
<sequence>MKLRQLEMLLQGVSGFNNPSAEREQYQTPAPLAARLLHMAMLAGDISGRTVLDLGCGTGILAIGAALLGADVVAVEDDGEAIRIAEANAHDLGCNIRLIQIDITDPQAMTLIPKGDTVIMNPPFGAQTEHADRPFLDMALTKADITYGIFNARSEQFIREFIQGRGEITSSILAGLTIPRTFWFHSRDRHEIPVEIHVIKRK</sequence>
<dbReference type="AlphaFoldDB" id="A0A8E7EHQ6"/>
<dbReference type="Proteomes" id="UP000680656">
    <property type="component" value="Chromosome"/>
</dbReference>
<evidence type="ECO:0000259" key="3">
    <source>
        <dbReference type="Pfam" id="PF05175"/>
    </source>
</evidence>
<dbReference type="GeneID" id="65096226"/>
<gene>
    <name evidence="4" type="ORF">KHC33_03540</name>
</gene>
<dbReference type="PANTHER" id="PTHR23290">
    <property type="entry name" value="RRNA N6-ADENOSINE-METHYLTRANSFERASE METTL5"/>
    <property type="match status" value="1"/>
</dbReference>